<dbReference type="Proteomes" id="UP001157418">
    <property type="component" value="Unassembled WGS sequence"/>
</dbReference>
<evidence type="ECO:0000256" key="1">
    <source>
        <dbReference type="SAM" id="MobiDB-lite"/>
    </source>
</evidence>
<dbReference type="EMBL" id="CAKMRJ010005634">
    <property type="protein sequence ID" value="CAH1449115.1"/>
    <property type="molecule type" value="Genomic_DNA"/>
</dbReference>
<evidence type="ECO:0000313" key="3">
    <source>
        <dbReference type="Proteomes" id="UP001157418"/>
    </source>
</evidence>
<organism evidence="2 3">
    <name type="scientific">Lactuca virosa</name>
    <dbReference type="NCBI Taxonomy" id="75947"/>
    <lineage>
        <taxon>Eukaryota</taxon>
        <taxon>Viridiplantae</taxon>
        <taxon>Streptophyta</taxon>
        <taxon>Embryophyta</taxon>
        <taxon>Tracheophyta</taxon>
        <taxon>Spermatophyta</taxon>
        <taxon>Magnoliopsida</taxon>
        <taxon>eudicotyledons</taxon>
        <taxon>Gunneridae</taxon>
        <taxon>Pentapetalae</taxon>
        <taxon>asterids</taxon>
        <taxon>campanulids</taxon>
        <taxon>Asterales</taxon>
        <taxon>Asteraceae</taxon>
        <taxon>Cichorioideae</taxon>
        <taxon>Cichorieae</taxon>
        <taxon>Lactucinae</taxon>
        <taxon>Lactuca</taxon>
    </lineage>
</organism>
<name>A0AAU9PHP6_9ASTR</name>
<comment type="caution">
    <text evidence="2">The sequence shown here is derived from an EMBL/GenBank/DDBJ whole genome shotgun (WGS) entry which is preliminary data.</text>
</comment>
<feature type="region of interest" description="Disordered" evidence="1">
    <location>
        <begin position="59"/>
        <end position="79"/>
    </location>
</feature>
<accession>A0AAU9PHP6</accession>
<dbReference type="AlphaFoldDB" id="A0AAU9PHP6"/>
<protein>
    <submittedName>
        <fullName evidence="2">Uncharacterized protein</fullName>
    </submittedName>
</protein>
<keyword evidence="3" id="KW-1185">Reference proteome</keyword>
<proteinExistence type="predicted"/>
<sequence length="103" mass="12021">MAVTEPVTSPTVEETQEKEIIPSKTGVFRRFKMRSRKSSPHIVRKPQHTHQGVLFREVPAPVSPSSKKRMAEKCGKTVDTNENEEVQKTYHCHYFNRRRRKNS</sequence>
<gene>
    <name evidence="2" type="ORF">LVIROSA_LOCUS34620</name>
</gene>
<reference evidence="2 3" key="1">
    <citation type="submission" date="2022-01" db="EMBL/GenBank/DDBJ databases">
        <authorList>
            <person name="Xiong W."/>
            <person name="Schranz E."/>
        </authorList>
    </citation>
    <scope>NUCLEOTIDE SEQUENCE [LARGE SCALE GENOMIC DNA]</scope>
</reference>
<evidence type="ECO:0000313" key="2">
    <source>
        <dbReference type="EMBL" id="CAH1449115.1"/>
    </source>
</evidence>